<reference evidence="1 2" key="1">
    <citation type="submission" date="2018-01" db="EMBL/GenBank/DDBJ databases">
        <title>Complete genome sequence of Bacteriovorax stolpii DSM12778.</title>
        <authorList>
            <person name="Tang B."/>
            <person name="Chang J."/>
        </authorList>
    </citation>
    <scope>NUCLEOTIDE SEQUENCE [LARGE SCALE GENOMIC DNA]</scope>
    <source>
        <strain evidence="1 2">DSM 12778</strain>
    </source>
</reference>
<dbReference type="AlphaFoldDB" id="A0A2K9NTY6"/>
<accession>A0A2K9NTY6</accession>
<evidence type="ECO:0000313" key="2">
    <source>
        <dbReference type="Proteomes" id="UP000235584"/>
    </source>
</evidence>
<gene>
    <name evidence="1" type="ORF">C0V70_12885</name>
</gene>
<dbReference type="Proteomes" id="UP000235584">
    <property type="component" value="Chromosome"/>
</dbReference>
<evidence type="ECO:0000313" key="1">
    <source>
        <dbReference type="EMBL" id="AUN98980.1"/>
    </source>
</evidence>
<dbReference type="RefSeq" id="WP_102244271.1">
    <property type="nucleotide sequence ID" value="NZ_CP025704.1"/>
</dbReference>
<sequence>MNTTMCLFMFVTLVFSGRVLAKEETIATITNDENKEVYTFVAQTDDETDTIKAFYKDDFLNGKKIEREILSTGGLLSSGMVLEKRGDHEVIALKSNNFDMEQGGIVTIDTLFNGVNGQRKEYDLQLAKSESGWKLFKGKQMISKLHIVVNKKFLLGAVGVKEIQMR</sequence>
<name>A0A2K9NTY6_BACTC</name>
<dbReference type="EMBL" id="CP025704">
    <property type="protein sequence ID" value="AUN98980.1"/>
    <property type="molecule type" value="Genomic_DNA"/>
</dbReference>
<dbReference type="OrthoDB" id="5294769at2"/>
<proteinExistence type="predicted"/>
<organism evidence="1 2">
    <name type="scientific">Bacteriovorax stolpii</name>
    <name type="common">Bdellovibrio stolpii</name>
    <dbReference type="NCBI Taxonomy" id="960"/>
    <lineage>
        <taxon>Bacteria</taxon>
        <taxon>Pseudomonadati</taxon>
        <taxon>Bdellovibrionota</taxon>
        <taxon>Bacteriovoracia</taxon>
        <taxon>Bacteriovoracales</taxon>
        <taxon>Bacteriovoracaceae</taxon>
        <taxon>Bacteriovorax</taxon>
    </lineage>
</organism>
<keyword evidence="2" id="KW-1185">Reference proteome</keyword>
<protein>
    <submittedName>
        <fullName evidence="1">Uncharacterized protein</fullName>
    </submittedName>
</protein>
<dbReference type="KEGG" id="bsto:C0V70_12885"/>